<dbReference type="PANTHER" id="PTHR35901">
    <property type="entry name" value="RIBONUCLEASE VAPC3"/>
    <property type="match status" value="1"/>
</dbReference>
<gene>
    <name evidence="6" type="primary">vapC</name>
    <name evidence="8" type="ORF">IG193_07285</name>
</gene>
<dbReference type="PANTHER" id="PTHR35901:SF1">
    <property type="entry name" value="EXONUCLEASE VAPC9"/>
    <property type="match status" value="1"/>
</dbReference>
<dbReference type="InParanoid" id="A0A7L9FG09"/>
<dbReference type="HAMAP" id="MF_00265">
    <property type="entry name" value="VapC_Nob1"/>
    <property type="match status" value="1"/>
</dbReference>
<dbReference type="InterPro" id="IPR051619">
    <property type="entry name" value="TypeII_TA_RNase_PINc/VapC"/>
</dbReference>
<dbReference type="KEGG" id="thel:IG193_07285"/>
<evidence type="ECO:0000256" key="5">
    <source>
        <dbReference type="ARBA" id="ARBA00022842"/>
    </source>
</evidence>
<dbReference type="InterPro" id="IPR022907">
    <property type="entry name" value="VapC_family"/>
</dbReference>
<dbReference type="GO" id="GO:0090729">
    <property type="term" value="F:toxin activity"/>
    <property type="evidence" value="ECO:0007669"/>
    <property type="project" value="UniProtKB-KW"/>
</dbReference>
<evidence type="ECO:0000256" key="6">
    <source>
        <dbReference type="HAMAP-Rule" id="MF_00265"/>
    </source>
</evidence>
<dbReference type="GO" id="GO:0004540">
    <property type="term" value="F:RNA nuclease activity"/>
    <property type="evidence" value="ECO:0007669"/>
    <property type="project" value="InterPro"/>
</dbReference>
<proteinExistence type="inferred from homology"/>
<dbReference type="CDD" id="cd09873">
    <property type="entry name" value="PIN_Pae0151-like"/>
    <property type="match status" value="1"/>
</dbReference>
<accession>A0A7L9FG09</accession>
<reference evidence="8 9" key="1">
    <citation type="submission" date="2020-10" db="EMBL/GenBank/DDBJ databases">
        <title>Thermofilum lucidum 3507LT sp. nov. a novel member of Thermofilaceae family isolated from Chile hot spring, and proposal of description order Thermofilales.</title>
        <authorList>
            <person name="Zayulina K.S."/>
            <person name="Elcheninov A.G."/>
            <person name="Toshchakov S.V."/>
            <person name="Kublanov I.V."/>
        </authorList>
    </citation>
    <scope>NUCLEOTIDE SEQUENCE [LARGE SCALE GENOMIC DNA]</scope>
    <source>
        <strain evidence="8 9">3507LT</strain>
    </source>
</reference>
<evidence type="ECO:0000256" key="4">
    <source>
        <dbReference type="ARBA" id="ARBA00022801"/>
    </source>
</evidence>
<dbReference type="Gene3D" id="3.40.50.1010">
    <property type="entry name" value="5'-nuclease"/>
    <property type="match status" value="1"/>
</dbReference>
<sequence length="139" mass="15623">MSELYLFDASAIINLLKRGSVRTLARGATINLVVYEALNAVWKEHALLGNIDGETARRLVEVLAEVFEAMDVRSIHGLEEKVFENAVKLRLTVYDSSYVTYAAENGLTLVSDDEKLLERVRDVVNVKRSVEVLRETVAR</sequence>
<dbReference type="RefSeq" id="WP_192818523.1">
    <property type="nucleotide sequence ID" value="NZ_CP062310.1"/>
</dbReference>
<keyword evidence="3 6" id="KW-0479">Metal-binding</keyword>
<keyword evidence="9" id="KW-1185">Reference proteome</keyword>
<keyword evidence="4 6" id="KW-0378">Hydrolase</keyword>
<evidence type="ECO:0000259" key="7">
    <source>
        <dbReference type="Pfam" id="PF01850"/>
    </source>
</evidence>
<dbReference type="Pfam" id="PF01850">
    <property type="entry name" value="PIN"/>
    <property type="match status" value="1"/>
</dbReference>
<comment type="cofactor">
    <cofactor evidence="6">
        <name>Mg(2+)</name>
        <dbReference type="ChEBI" id="CHEBI:18420"/>
    </cofactor>
</comment>
<evidence type="ECO:0000313" key="9">
    <source>
        <dbReference type="Proteomes" id="UP000594121"/>
    </source>
</evidence>
<keyword evidence="2 6" id="KW-0540">Nuclease</keyword>
<evidence type="ECO:0000256" key="2">
    <source>
        <dbReference type="ARBA" id="ARBA00022722"/>
    </source>
</evidence>
<dbReference type="InterPro" id="IPR002716">
    <property type="entry name" value="PIN_dom"/>
</dbReference>
<comment type="similarity">
    <text evidence="6">Belongs to the PINc/VapC protein family.</text>
</comment>
<dbReference type="GeneID" id="59149687"/>
<feature type="binding site" evidence="6">
    <location>
        <position position="8"/>
    </location>
    <ligand>
        <name>Mg(2+)</name>
        <dbReference type="ChEBI" id="CHEBI:18420"/>
    </ligand>
</feature>
<name>A0A7L9FG09_9CREN</name>
<feature type="domain" description="PIN" evidence="7">
    <location>
        <begin position="5"/>
        <end position="120"/>
    </location>
</feature>
<dbReference type="GO" id="GO:0000287">
    <property type="term" value="F:magnesium ion binding"/>
    <property type="evidence" value="ECO:0007669"/>
    <property type="project" value="UniProtKB-UniRule"/>
</dbReference>
<feature type="binding site" evidence="6">
    <location>
        <position position="95"/>
    </location>
    <ligand>
        <name>Mg(2+)</name>
        <dbReference type="ChEBI" id="CHEBI:18420"/>
    </ligand>
</feature>
<evidence type="ECO:0000256" key="3">
    <source>
        <dbReference type="ARBA" id="ARBA00022723"/>
    </source>
</evidence>
<comment type="function">
    <text evidence="6">Toxic component of a toxin-antitoxin (TA) system. An RNase.</text>
</comment>
<dbReference type="InterPro" id="IPR029060">
    <property type="entry name" value="PIN-like_dom_sf"/>
</dbReference>
<dbReference type="SUPFAM" id="SSF88723">
    <property type="entry name" value="PIN domain-like"/>
    <property type="match status" value="1"/>
</dbReference>
<dbReference type="EMBL" id="CP062310">
    <property type="protein sequence ID" value="QOJ78551.1"/>
    <property type="molecule type" value="Genomic_DNA"/>
</dbReference>
<dbReference type="AlphaFoldDB" id="A0A7L9FG09"/>
<protein>
    <recommendedName>
        <fullName evidence="6">Ribonuclease VapC</fullName>
        <shortName evidence="6">RNase VapC</shortName>
        <ecNumber evidence="6">3.1.-.-</ecNumber>
    </recommendedName>
    <alternativeName>
        <fullName evidence="6">Putative toxin VapC</fullName>
    </alternativeName>
</protein>
<dbReference type="EC" id="3.1.-.-" evidence="6"/>
<keyword evidence="1 6" id="KW-1277">Toxin-antitoxin system</keyword>
<keyword evidence="5 6" id="KW-0460">Magnesium</keyword>
<organism evidence="8 9">
    <name type="scientific">Infirmifilum lucidum</name>
    <dbReference type="NCBI Taxonomy" id="2776706"/>
    <lineage>
        <taxon>Archaea</taxon>
        <taxon>Thermoproteota</taxon>
        <taxon>Thermoprotei</taxon>
        <taxon>Thermofilales</taxon>
        <taxon>Thermofilaceae</taxon>
        <taxon>Infirmifilum</taxon>
    </lineage>
</organism>
<dbReference type="GO" id="GO:0016787">
    <property type="term" value="F:hydrolase activity"/>
    <property type="evidence" value="ECO:0007669"/>
    <property type="project" value="UniProtKB-KW"/>
</dbReference>
<dbReference type="InterPro" id="IPR044153">
    <property type="entry name" value="PIN_Pae0151-like"/>
</dbReference>
<keyword evidence="6" id="KW-0800">Toxin</keyword>
<evidence type="ECO:0000256" key="1">
    <source>
        <dbReference type="ARBA" id="ARBA00022649"/>
    </source>
</evidence>
<dbReference type="Proteomes" id="UP000594121">
    <property type="component" value="Chromosome"/>
</dbReference>
<evidence type="ECO:0000313" key="8">
    <source>
        <dbReference type="EMBL" id="QOJ78551.1"/>
    </source>
</evidence>